<comment type="caution">
    <text evidence="4">The sequence shown here is derived from an EMBL/GenBank/DDBJ whole genome shotgun (WGS) entry which is preliminary data.</text>
</comment>
<proteinExistence type="predicted"/>
<dbReference type="Gene3D" id="6.10.140.730">
    <property type="match status" value="1"/>
</dbReference>
<dbReference type="InterPro" id="IPR051909">
    <property type="entry name" value="MFP_Cation_Efflux"/>
</dbReference>
<feature type="domain" description="Heavy metal binding" evidence="2">
    <location>
        <begin position="26"/>
        <end position="52"/>
    </location>
</feature>
<organism evidence="4 5">
    <name type="scientific">Dyadobacter jejuensis</name>
    <dbReference type="NCBI Taxonomy" id="1082580"/>
    <lineage>
        <taxon>Bacteria</taxon>
        <taxon>Pseudomonadati</taxon>
        <taxon>Bacteroidota</taxon>
        <taxon>Cytophagia</taxon>
        <taxon>Cytophagales</taxon>
        <taxon>Spirosomataceae</taxon>
        <taxon>Dyadobacter</taxon>
    </lineage>
</organism>
<dbReference type="GO" id="GO:0030288">
    <property type="term" value="C:outer membrane-bounded periplasmic space"/>
    <property type="evidence" value="ECO:0007669"/>
    <property type="project" value="TreeGrafter"/>
</dbReference>
<evidence type="ECO:0000259" key="3">
    <source>
        <dbReference type="Pfam" id="PF25869"/>
    </source>
</evidence>
<dbReference type="Pfam" id="PF19335">
    <property type="entry name" value="HMBD"/>
    <property type="match status" value="1"/>
</dbReference>
<keyword evidence="5" id="KW-1185">Reference proteome</keyword>
<dbReference type="Gene3D" id="2.40.30.170">
    <property type="match status" value="1"/>
</dbReference>
<protein>
    <submittedName>
        <fullName evidence="4">Multidrug resistance efflux pump</fullName>
    </submittedName>
</protein>
<dbReference type="GO" id="GO:0015679">
    <property type="term" value="P:plasma membrane copper ion transport"/>
    <property type="evidence" value="ECO:0007669"/>
    <property type="project" value="TreeGrafter"/>
</dbReference>
<sequence>MTIVILAACQSESGKEDHAHHDEQGYTCPMHPQILEEKPGKCPVCKMDLVPKSARHELTLDSTYDAALMPVNEQVISQITLVRADSGTRIMNAEVEGVVTYDTKKQVRLASRVGGRMERLLVKYNYQPVSKGELIMEIYSPELASAQRELLVLRGDSNNLALFEKAKQRLSLLGMSQREVDQVLRTGQVQYKVPVYSPTNGYIVETAVALPKAGLKTVATAGAAMGASGNIGGMVPPATASVSLLREGQYVSSGQTLFTLYQLDALVAEFALSADIASQVKHGQKVFYQPIGQGDVLLSGSIGLIDPVFRAGEKFSLIRVYTKDKNLIPGQLLKARIPLIMRGGYWLNAAALWQTGTSSVVFKEEEGVLVPHQVETGIMMDGQVQVLTDIEGWKIASNAAYLIDSESFVRYQEIIKN</sequence>
<dbReference type="EMBL" id="QGDT01000003">
    <property type="protein sequence ID" value="PWJ58667.1"/>
    <property type="molecule type" value="Genomic_DNA"/>
</dbReference>
<gene>
    <name evidence="4" type="ORF">CLV98_10332</name>
</gene>
<dbReference type="GO" id="GO:0046914">
    <property type="term" value="F:transition metal ion binding"/>
    <property type="evidence" value="ECO:0007669"/>
    <property type="project" value="TreeGrafter"/>
</dbReference>
<evidence type="ECO:0000256" key="1">
    <source>
        <dbReference type="ARBA" id="ARBA00022448"/>
    </source>
</evidence>
<dbReference type="InterPro" id="IPR045800">
    <property type="entry name" value="HMBD"/>
</dbReference>
<dbReference type="PANTHER" id="PTHR30097">
    <property type="entry name" value="CATION EFFLUX SYSTEM PROTEIN CUSB"/>
    <property type="match status" value="1"/>
</dbReference>
<dbReference type="Proteomes" id="UP000245880">
    <property type="component" value="Unassembled WGS sequence"/>
</dbReference>
<feature type="domain" description="CusB-like three alpha-helical bundle" evidence="3">
    <location>
        <begin position="142"/>
        <end position="191"/>
    </location>
</feature>
<dbReference type="AlphaFoldDB" id="A0A316B7T2"/>
<evidence type="ECO:0000313" key="4">
    <source>
        <dbReference type="EMBL" id="PWJ58667.1"/>
    </source>
</evidence>
<evidence type="ECO:0000313" key="5">
    <source>
        <dbReference type="Proteomes" id="UP000245880"/>
    </source>
</evidence>
<reference evidence="4 5" key="1">
    <citation type="submission" date="2018-03" db="EMBL/GenBank/DDBJ databases">
        <title>Genomic Encyclopedia of Archaeal and Bacterial Type Strains, Phase II (KMG-II): from individual species to whole genera.</title>
        <authorList>
            <person name="Goeker M."/>
        </authorList>
    </citation>
    <scope>NUCLEOTIDE SEQUENCE [LARGE SCALE GENOMIC DNA]</scope>
    <source>
        <strain evidence="4 5">DSM 100346</strain>
    </source>
</reference>
<evidence type="ECO:0000259" key="2">
    <source>
        <dbReference type="Pfam" id="PF19335"/>
    </source>
</evidence>
<dbReference type="Gene3D" id="2.40.420.20">
    <property type="match status" value="1"/>
</dbReference>
<dbReference type="InterPro" id="IPR058791">
    <property type="entry name" value="3HB_CusB"/>
</dbReference>
<accession>A0A316B7T2</accession>
<keyword evidence="1" id="KW-0813">Transport</keyword>
<dbReference type="GO" id="GO:0060003">
    <property type="term" value="P:copper ion export"/>
    <property type="evidence" value="ECO:0007669"/>
    <property type="project" value="TreeGrafter"/>
</dbReference>
<dbReference type="PANTHER" id="PTHR30097:SF15">
    <property type="entry name" value="CATION EFFLUX SYSTEM PROTEIN CUSB"/>
    <property type="match status" value="1"/>
</dbReference>
<dbReference type="Pfam" id="PF25869">
    <property type="entry name" value="3HB_CusB"/>
    <property type="match status" value="1"/>
</dbReference>
<name>A0A316B7T2_9BACT</name>